<dbReference type="OrthoDB" id="2989999at2"/>
<evidence type="ECO:0008006" key="3">
    <source>
        <dbReference type="Google" id="ProtNLM"/>
    </source>
</evidence>
<reference evidence="2" key="1">
    <citation type="submission" date="2015-07" db="EMBL/GenBank/DDBJ databases">
        <title>Fjat-10036 dsm4.</title>
        <authorList>
            <person name="Liu B."/>
            <person name="Wang J."/>
            <person name="Zhu Y."/>
            <person name="Liu G."/>
            <person name="Chen Q."/>
            <person name="Chen Z."/>
            <person name="Lan J."/>
            <person name="Che J."/>
            <person name="Ge C."/>
            <person name="Shi H."/>
            <person name="Pan Z."/>
            <person name="Liu X."/>
        </authorList>
    </citation>
    <scope>NUCLEOTIDE SEQUENCE [LARGE SCALE GENOMIC DNA]</scope>
    <source>
        <strain evidence="2">DSM 4</strain>
    </source>
</reference>
<comment type="caution">
    <text evidence="1">The sequence shown here is derived from an EMBL/GenBank/DDBJ whole genome shotgun (WGS) entry which is preliminary data.</text>
</comment>
<evidence type="ECO:0000313" key="2">
    <source>
        <dbReference type="Proteomes" id="UP000037109"/>
    </source>
</evidence>
<organism evidence="1 2">
    <name type="scientific">Sporosarcina globispora</name>
    <name type="common">Bacillus globisporus</name>
    <dbReference type="NCBI Taxonomy" id="1459"/>
    <lineage>
        <taxon>Bacteria</taxon>
        <taxon>Bacillati</taxon>
        <taxon>Bacillota</taxon>
        <taxon>Bacilli</taxon>
        <taxon>Bacillales</taxon>
        <taxon>Caryophanaceae</taxon>
        <taxon>Sporosarcina</taxon>
    </lineage>
</organism>
<gene>
    <name evidence="1" type="ORF">AF332_08050</name>
</gene>
<sequence>MEEYFSHDGRLGIPTPGFDREWDEYSPKTQQMILFQWEKIRGRIPDRIAELEEDINRKQAELSDEGNFERSCRLNSEISELASVINDLWLWYRTNQDITGKMHS</sequence>
<proteinExistence type="predicted"/>
<dbReference type="EMBL" id="LGUF01000007">
    <property type="protein sequence ID" value="KON86752.1"/>
    <property type="molecule type" value="Genomic_DNA"/>
</dbReference>
<dbReference type="PATRIC" id="fig|1459.3.peg.1705"/>
<dbReference type="RefSeq" id="WP_053434120.1">
    <property type="nucleotide sequence ID" value="NZ_LGUF01000007.1"/>
</dbReference>
<keyword evidence="2" id="KW-1185">Reference proteome</keyword>
<dbReference type="AlphaFoldDB" id="A0A0M0GB48"/>
<protein>
    <recommendedName>
        <fullName evidence="3">Radical SAM protein</fullName>
    </recommendedName>
</protein>
<evidence type="ECO:0000313" key="1">
    <source>
        <dbReference type="EMBL" id="KON86752.1"/>
    </source>
</evidence>
<dbReference type="Proteomes" id="UP000037109">
    <property type="component" value="Unassembled WGS sequence"/>
</dbReference>
<name>A0A0M0GB48_SPOGL</name>
<accession>A0A0M0GB48</accession>